<name>A0A183TAY8_SCHSO</name>
<dbReference type="Proteomes" id="UP000275846">
    <property type="component" value="Unassembled WGS sequence"/>
</dbReference>
<keyword evidence="2" id="KW-0812">Transmembrane</keyword>
<dbReference type="EMBL" id="UYSU01038238">
    <property type="protein sequence ID" value="VDM00022.1"/>
    <property type="molecule type" value="Genomic_DNA"/>
</dbReference>
<keyword evidence="2" id="KW-0472">Membrane</keyword>
<evidence type="ECO:0000256" key="2">
    <source>
        <dbReference type="SAM" id="Phobius"/>
    </source>
</evidence>
<organism evidence="5">
    <name type="scientific">Schistocephalus solidus</name>
    <name type="common">Tapeworm</name>
    <dbReference type="NCBI Taxonomy" id="70667"/>
    <lineage>
        <taxon>Eukaryota</taxon>
        <taxon>Metazoa</taxon>
        <taxon>Spiralia</taxon>
        <taxon>Lophotrochozoa</taxon>
        <taxon>Platyhelminthes</taxon>
        <taxon>Cestoda</taxon>
        <taxon>Eucestoda</taxon>
        <taxon>Diphyllobothriidea</taxon>
        <taxon>Diphyllobothriidae</taxon>
        <taxon>Schistocephalus</taxon>
    </lineage>
</organism>
<keyword evidence="4" id="KW-1185">Reference proteome</keyword>
<feature type="region of interest" description="Disordered" evidence="1">
    <location>
        <begin position="313"/>
        <end position="338"/>
    </location>
</feature>
<keyword evidence="2" id="KW-1133">Transmembrane helix</keyword>
<accession>A0A183TAY8</accession>
<feature type="transmembrane region" description="Helical" evidence="2">
    <location>
        <begin position="548"/>
        <end position="568"/>
    </location>
</feature>
<dbReference type="AlphaFoldDB" id="A0A183TAY8"/>
<evidence type="ECO:0000313" key="3">
    <source>
        <dbReference type="EMBL" id="VDM00022.1"/>
    </source>
</evidence>
<gene>
    <name evidence="3" type="ORF">SSLN_LOCUS13636</name>
</gene>
<proteinExistence type="predicted"/>
<protein>
    <submittedName>
        <fullName evidence="5">SEA domain-containing protein</fullName>
    </submittedName>
</protein>
<evidence type="ECO:0000313" key="5">
    <source>
        <dbReference type="WBParaSite" id="SSLN_0001415101-mRNA-1"/>
    </source>
</evidence>
<feature type="region of interest" description="Disordered" evidence="1">
    <location>
        <begin position="32"/>
        <end position="51"/>
    </location>
</feature>
<sequence length="580" mass="62079">MYDYFRNFSDGDLNLLPAGSSTTFANTSTAAQSVASTPKTGVPATNNTTTLTTDELRPKTETTVAAAKTTTTKPTTKEPIAVRSSTTFANTSTVAKIMASSSKPATTSVKTSTTTSSTTTTTTAIIVTKQYSCQGKVLDSSGTPQPWVADYSDITSQLALALAEFLCELLVVLLRLGPNPAFREATITCVVLTFYEGSVIAETQVNVTFNQNTTVLNDTSSDAFVQQLTEGSQTNFTNGTSPTQGLNCSRSYASCGDKQLAINSIVRPFERTTANLGSTITDTPAVGYYTDTTDKMIFTTDAGLTWESVTTDFSSVPSPEAGITDKESTMSDIGTSWDQSTMTATPAVGYSADNTDKMIITTDASLKLESVTTDFSSIPTSDAGITDKESTMSEIGTTWNESKITDTPERGYSTYTTDEMINMTDASPISDSGTTDFNSRLTSDGGITDNEFTMTGMRTTYDKSTVNDIYVYSLSTMTENMTSLAKPSTIFDALTSSFTSSFSPSTNFSRFLSITTELIATANQSTSTTTPAGNQSGYKICVPITWSLYKPLSLSIAGFLLIIMFVHIPTKRNEIFQANI</sequence>
<reference evidence="5" key="1">
    <citation type="submission" date="2016-06" db="UniProtKB">
        <authorList>
            <consortium name="WormBaseParasite"/>
        </authorList>
    </citation>
    <scope>IDENTIFICATION</scope>
</reference>
<dbReference type="WBParaSite" id="SSLN_0001415101-mRNA-1">
    <property type="protein sequence ID" value="SSLN_0001415101-mRNA-1"/>
    <property type="gene ID" value="SSLN_0001415101"/>
</dbReference>
<evidence type="ECO:0000256" key="1">
    <source>
        <dbReference type="SAM" id="MobiDB-lite"/>
    </source>
</evidence>
<evidence type="ECO:0000313" key="4">
    <source>
        <dbReference type="Proteomes" id="UP000275846"/>
    </source>
</evidence>
<reference evidence="3 4" key="2">
    <citation type="submission" date="2018-11" db="EMBL/GenBank/DDBJ databases">
        <authorList>
            <consortium name="Pathogen Informatics"/>
        </authorList>
    </citation>
    <scope>NUCLEOTIDE SEQUENCE [LARGE SCALE GENOMIC DNA]</scope>
    <source>
        <strain evidence="3 4">NST_G2</strain>
    </source>
</reference>